<keyword evidence="1" id="KW-0472">Membrane</keyword>
<comment type="caution">
    <text evidence="2">The sequence shown here is derived from an EMBL/GenBank/DDBJ whole genome shotgun (WGS) entry which is preliminary data.</text>
</comment>
<keyword evidence="1" id="KW-0812">Transmembrane</keyword>
<keyword evidence="3" id="KW-1185">Reference proteome</keyword>
<reference evidence="2" key="1">
    <citation type="journal article" date="2014" name="Int. J. Syst. Evol. Microbiol.">
        <title>Complete genome sequence of Corynebacterium casei LMG S-19264T (=DSM 44701T), isolated from a smear-ripened cheese.</title>
        <authorList>
            <consortium name="US DOE Joint Genome Institute (JGI-PGF)"/>
            <person name="Walter F."/>
            <person name="Albersmeier A."/>
            <person name="Kalinowski J."/>
            <person name="Ruckert C."/>
        </authorList>
    </citation>
    <scope>NUCLEOTIDE SEQUENCE</scope>
    <source>
        <strain evidence="2">JCM 4386</strain>
    </source>
</reference>
<protein>
    <submittedName>
        <fullName evidence="2">Uncharacterized protein</fullName>
    </submittedName>
</protein>
<name>A0A918GD15_9ACTN</name>
<proteinExistence type="predicted"/>
<reference evidence="2" key="2">
    <citation type="submission" date="2020-09" db="EMBL/GenBank/DDBJ databases">
        <authorList>
            <person name="Sun Q."/>
            <person name="Ohkuma M."/>
        </authorList>
    </citation>
    <scope>NUCLEOTIDE SEQUENCE</scope>
    <source>
        <strain evidence="2">JCM 4386</strain>
    </source>
</reference>
<dbReference type="Proteomes" id="UP000606194">
    <property type="component" value="Unassembled WGS sequence"/>
</dbReference>
<evidence type="ECO:0000313" key="2">
    <source>
        <dbReference type="EMBL" id="GGS28973.1"/>
    </source>
</evidence>
<gene>
    <name evidence="2" type="ORF">GCM10010269_79660</name>
</gene>
<feature type="transmembrane region" description="Helical" evidence="1">
    <location>
        <begin position="29"/>
        <end position="51"/>
    </location>
</feature>
<sequence>MRRQWVLPCGMIAAMVVLTPTVLDTRSTPWTMGWVAILLGALAVQMLLVLVDHLAPDADSPKHDDVPEA</sequence>
<evidence type="ECO:0000313" key="3">
    <source>
        <dbReference type="Proteomes" id="UP000606194"/>
    </source>
</evidence>
<feature type="transmembrane region" description="Helical" evidence="1">
    <location>
        <begin position="5"/>
        <end position="23"/>
    </location>
</feature>
<evidence type="ECO:0000256" key="1">
    <source>
        <dbReference type="SAM" id="Phobius"/>
    </source>
</evidence>
<keyword evidence="1" id="KW-1133">Transmembrane helix</keyword>
<accession>A0A918GD15</accession>
<dbReference type="EMBL" id="BMTL01000057">
    <property type="protein sequence ID" value="GGS28973.1"/>
    <property type="molecule type" value="Genomic_DNA"/>
</dbReference>
<organism evidence="2 3">
    <name type="scientific">Streptomyces humidus</name>
    <dbReference type="NCBI Taxonomy" id="52259"/>
    <lineage>
        <taxon>Bacteria</taxon>
        <taxon>Bacillati</taxon>
        <taxon>Actinomycetota</taxon>
        <taxon>Actinomycetes</taxon>
        <taxon>Kitasatosporales</taxon>
        <taxon>Streptomycetaceae</taxon>
        <taxon>Streptomyces</taxon>
    </lineage>
</organism>
<dbReference type="AlphaFoldDB" id="A0A918GD15"/>